<keyword evidence="3" id="KW-1185">Reference proteome</keyword>
<organism evidence="2 3">
    <name type="scientific">Chryseobacterium camelliae</name>
    <dbReference type="NCBI Taxonomy" id="1265445"/>
    <lineage>
        <taxon>Bacteria</taxon>
        <taxon>Pseudomonadati</taxon>
        <taxon>Bacteroidota</taxon>
        <taxon>Flavobacteriia</taxon>
        <taxon>Flavobacteriales</taxon>
        <taxon>Weeksellaceae</taxon>
        <taxon>Chryseobacterium group</taxon>
        <taxon>Chryseobacterium</taxon>
    </lineage>
</organism>
<feature type="transmembrane region" description="Helical" evidence="1">
    <location>
        <begin position="16"/>
        <end position="35"/>
    </location>
</feature>
<proteinExistence type="predicted"/>
<dbReference type="EMBL" id="JAUTAL010000001">
    <property type="protein sequence ID" value="MDQ1095682.1"/>
    <property type="molecule type" value="Genomic_DNA"/>
</dbReference>
<sequence length="86" mass="9872">MSGIQGKLLFKKSPEFFVSAAGAIILMILWVVFIPKKLPYRTASYLLPIIISCIMLYLIAVNDHNFFSYNIINSLIRNYHELFAES</sequence>
<keyword evidence="1" id="KW-0812">Transmembrane</keyword>
<protein>
    <submittedName>
        <fullName evidence="2">Uncharacterized protein</fullName>
    </submittedName>
</protein>
<reference evidence="2 3" key="1">
    <citation type="submission" date="2023-07" db="EMBL/GenBank/DDBJ databases">
        <title>Functional and genomic diversity of the sorghum phyllosphere microbiome.</title>
        <authorList>
            <person name="Shade A."/>
        </authorList>
    </citation>
    <scope>NUCLEOTIDE SEQUENCE [LARGE SCALE GENOMIC DNA]</scope>
    <source>
        <strain evidence="2 3">SORGH_AS_1064</strain>
    </source>
</reference>
<name>A0ABU0TF42_9FLAO</name>
<accession>A0ABU0TF42</accession>
<dbReference type="RefSeq" id="WP_307446828.1">
    <property type="nucleotide sequence ID" value="NZ_JAUTAL010000001.1"/>
</dbReference>
<keyword evidence="1" id="KW-1133">Transmembrane helix</keyword>
<evidence type="ECO:0000313" key="3">
    <source>
        <dbReference type="Proteomes" id="UP001225072"/>
    </source>
</evidence>
<evidence type="ECO:0000256" key="1">
    <source>
        <dbReference type="SAM" id="Phobius"/>
    </source>
</evidence>
<dbReference type="Proteomes" id="UP001225072">
    <property type="component" value="Unassembled WGS sequence"/>
</dbReference>
<gene>
    <name evidence="2" type="ORF">QE404_000829</name>
</gene>
<keyword evidence="1" id="KW-0472">Membrane</keyword>
<evidence type="ECO:0000313" key="2">
    <source>
        <dbReference type="EMBL" id="MDQ1095682.1"/>
    </source>
</evidence>
<comment type="caution">
    <text evidence="2">The sequence shown here is derived from an EMBL/GenBank/DDBJ whole genome shotgun (WGS) entry which is preliminary data.</text>
</comment>
<feature type="transmembrane region" description="Helical" evidence="1">
    <location>
        <begin position="42"/>
        <end position="60"/>
    </location>
</feature>